<evidence type="ECO:0000259" key="3">
    <source>
        <dbReference type="PROSITE" id="PS50977"/>
    </source>
</evidence>
<keyword evidence="1 2" id="KW-0238">DNA-binding</keyword>
<dbReference type="Gene3D" id="1.10.357.10">
    <property type="entry name" value="Tetracycline Repressor, domain 2"/>
    <property type="match status" value="1"/>
</dbReference>
<evidence type="ECO:0000313" key="4">
    <source>
        <dbReference type="EMBL" id="GHH78613.1"/>
    </source>
</evidence>
<comment type="caution">
    <text evidence="4">The sequence shown here is derived from an EMBL/GenBank/DDBJ whole genome shotgun (WGS) entry which is preliminary data.</text>
</comment>
<dbReference type="PRINTS" id="PR00455">
    <property type="entry name" value="HTHTETR"/>
</dbReference>
<dbReference type="PROSITE" id="PS01081">
    <property type="entry name" value="HTH_TETR_1"/>
    <property type="match status" value="1"/>
</dbReference>
<gene>
    <name evidence="4" type="ORF">GCM10018781_54670</name>
</gene>
<dbReference type="InterPro" id="IPR001647">
    <property type="entry name" value="HTH_TetR"/>
</dbReference>
<dbReference type="InterPro" id="IPR023772">
    <property type="entry name" value="DNA-bd_HTH_TetR-type_CS"/>
</dbReference>
<keyword evidence="5" id="KW-1185">Reference proteome</keyword>
<proteinExistence type="predicted"/>
<feature type="DNA-binding region" description="H-T-H motif" evidence="2">
    <location>
        <begin position="32"/>
        <end position="51"/>
    </location>
</feature>
<dbReference type="InterPro" id="IPR009057">
    <property type="entry name" value="Homeodomain-like_sf"/>
</dbReference>
<dbReference type="InterPro" id="IPR050109">
    <property type="entry name" value="HTH-type_TetR-like_transc_reg"/>
</dbReference>
<organism evidence="4 5">
    <name type="scientific">Kitasatospora indigofera</name>
    <dbReference type="NCBI Taxonomy" id="67307"/>
    <lineage>
        <taxon>Bacteria</taxon>
        <taxon>Bacillati</taxon>
        <taxon>Actinomycetota</taxon>
        <taxon>Actinomycetes</taxon>
        <taxon>Kitasatosporales</taxon>
        <taxon>Streptomycetaceae</taxon>
        <taxon>Kitasatospora</taxon>
    </lineage>
</organism>
<dbReference type="GO" id="GO:0003700">
    <property type="term" value="F:DNA-binding transcription factor activity"/>
    <property type="evidence" value="ECO:0007669"/>
    <property type="project" value="TreeGrafter"/>
</dbReference>
<dbReference type="GO" id="GO:0000976">
    <property type="term" value="F:transcription cis-regulatory region binding"/>
    <property type="evidence" value="ECO:0007669"/>
    <property type="project" value="TreeGrafter"/>
</dbReference>
<dbReference type="EMBL" id="BNBO01000038">
    <property type="protein sequence ID" value="GHH78613.1"/>
    <property type="molecule type" value="Genomic_DNA"/>
</dbReference>
<dbReference type="PROSITE" id="PS50977">
    <property type="entry name" value="HTH_TETR_2"/>
    <property type="match status" value="1"/>
</dbReference>
<evidence type="ECO:0000313" key="5">
    <source>
        <dbReference type="Proteomes" id="UP000617734"/>
    </source>
</evidence>
<dbReference type="PANTHER" id="PTHR30055">
    <property type="entry name" value="HTH-TYPE TRANSCRIPTIONAL REGULATOR RUTR"/>
    <property type="match status" value="1"/>
</dbReference>
<dbReference type="Proteomes" id="UP000617734">
    <property type="component" value="Unassembled WGS sequence"/>
</dbReference>
<dbReference type="SUPFAM" id="SSF46689">
    <property type="entry name" value="Homeodomain-like"/>
    <property type="match status" value="1"/>
</dbReference>
<dbReference type="Pfam" id="PF00440">
    <property type="entry name" value="TetR_N"/>
    <property type="match status" value="1"/>
</dbReference>
<reference evidence="4" key="2">
    <citation type="submission" date="2020-09" db="EMBL/GenBank/DDBJ databases">
        <authorList>
            <person name="Sun Q."/>
            <person name="Ohkuma M."/>
        </authorList>
    </citation>
    <scope>NUCLEOTIDE SEQUENCE</scope>
    <source>
        <strain evidence="4">JCM 4646</strain>
    </source>
</reference>
<dbReference type="PANTHER" id="PTHR30055:SF226">
    <property type="entry name" value="HTH-TYPE TRANSCRIPTIONAL REGULATOR PKSA"/>
    <property type="match status" value="1"/>
</dbReference>
<evidence type="ECO:0000256" key="2">
    <source>
        <dbReference type="PROSITE-ProRule" id="PRU00335"/>
    </source>
</evidence>
<dbReference type="AlphaFoldDB" id="A0A919KZS4"/>
<evidence type="ECO:0000256" key="1">
    <source>
        <dbReference type="ARBA" id="ARBA00023125"/>
    </source>
</evidence>
<name>A0A919KZS4_9ACTN</name>
<protein>
    <recommendedName>
        <fullName evidence="3">HTH tetR-type domain-containing protein</fullName>
    </recommendedName>
</protein>
<feature type="domain" description="HTH tetR-type" evidence="3">
    <location>
        <begin position="9"/>
        <end position="69"/>
    </location>
</feature>
<reference evidence="4" key="1">
    <citation type="journal article" date="2014" name="Int. J. Syst. Evol. Microbiol.">
        <title>Complete genome sequence of Corynebacterium casei LMG S-19264T (=DSM 44701T), isolated from a smear-ripened cheese.</title>
        <authorList>
            <consortium name="US DOE Joint Genome Institute (JGI-PGF)"/>
            <person name="Walter F."/>
            <person name="Albersmeier A."/>
            <person name="Kalinowski J."/>
            <person name="Ruckert C."/>
        </authorList>
    </citation>
    <scope>NUCLEOTIDE SEQUENCE</scope>
    <source>
        <strain evidence="4">JCM 4646</strain>
    </source>
</reference>
<sequence>MGTTQSPRSDTRERIINVALELFSEQGYEQTSLREIADRLGVTKAALYYHFKTKDDIVHGIVDTMSAPIDEAIAWGEQKPWSPELRDELVRRFGAGMSERAPLLRFFHENQPAMRDSPAGLEFKERMVAMIRLVHGPGATFEDRLRATMSLFTINSAMFLLKHGATEGPAEPLARNGEAGGACGEAKPEALAESLSAALTVALEIAALIEPKDA</sequence>
<accession>A0A919KZS4</accession>